<gene>
    <name evidence="2" type="ORF">EJB05_50592</name>
</gene>
<dbReference type="InterPro" id="IPR001810">
    <property type="entry name" value="F-box_dom"/>
</dbReference>
<dbReference type="PANTHER" id="PTHR32133:SF386">
    <property type="entry name" value="F-BOX DOMAIN-CONTAINING PROTEIN"/>
    <property type="match status" value="1"/>
</dbReference>
<feature type="domain" description="F-box" evidence="1">
    <location>
        <begin position="13"/>
        <end position="47"/>
    </location>
</feature>
<organism evidence="2 3">
    <name type="scientific">Eragrostis curvula</name>
    <name type="common">weeping love grass</name>
    <dbReference type="NCBI Taxonomy" id="38414"/>
    <lineage>
        <taxon>Eukaryota</taxon>
        <taxon>Viridiplantae</taxon>
        <taxon>Streptophyta</taxon>
        <taxon>Embryophyta</taxon>
        <taxon>Tracheophyta</taxon>
        <taxon>Spermatophyta</taxon>
        <taxon>Magnoliopsida</taxon>
        <taxon>Liliopsida</taxon>
        <taxon>Poales</taxon>
        <taxon>Poaceae</taxon>
        <taxon>PACMAD clade</taxon>
        <taxon>Chloridoideae</taxon>
        <taxon>Eragrostideae</taxon>
        <taxon>Eragrostidinae</taxon>
        <taxon>Eragrostis</taxon>
    </lineage>
</organism>
<evidence type="ECO:0000313" key="2">
    <source>
        <dbReference type="EMBL" id="TVU03854.1"/>
    </source>
</evidence>
<dbReference type="Gene3D" id="1.20.1280.50">
    <property type="match status" value="1"/>
</dbReference>
<dbReference type="Gramene" id="TVU03854">
    <property type="protein sequence ID" value="TVU03854"/>
    <property type="gene ID" value="EJB05_50592"/>
</dbReference>
<name>A0A5J9SY01_9POAL</name>
<dbReference type="EMBL" id="RWGY01000137">
    <property type="protein sequence ID" value="TVU03854.1"/>
    <property type="molecule type" value="Genomic_DNA"/>
</dbReference>
<dbReference type="Proteomes" id="UP000324897">
    <property type="component" value="Unassembled WGS sequence"/>
</dbReference>
<evidence type="ECO:0000259" key="1">
    <source>
        <dbReference type="Pfam" id="PF00646"/>
    </source>
</evidence>
<protein>
    <recommendedName>
        <fullName evidence="1">F-box domain-containing protein</fullName>
    </recommendedName>
</protein>
<dbReference type="OrthoDB" id="658951at2759"/>
<evidence type="ECO:0000313" key="3">
    <source>
        <dbReference type="Proteomes" id="UP000324897"/>
    </source>
</evidence>
<feature type="non-terminal residue" evidence="2">
    <location>
        <position position="1"/>
    </location>
</feature>
<dbReference type="AlphaFoldDB" id="A0A5J9SY01"/>
<dbReference type="SUPFAM" id="SSF81383">
    <property type="entry name" value="F-box domain"/>
    <property type="match status" value="1"/>
</dbReference>
<dbReference type="Pfam" id="PF00646">
    <property type="entry name" value="F-box"/>
    <property type="match status" value="1"/>
</dbReference>
<comment type="caution">
    <text evidence="2">The sequence shown here is derived from an EMBL/GenBank/DDBJ whole genome shotgun (WGS) entry which is preliminary data.</text>
</comment>
<reference evidence="2 3" key="1">
    <citation type="journal article" date="2019" name="Sci. Rep.">
        <title>A high-quality genome of Eragrostis curvula grass provides insights into Poaceae evolution and supports new strategies to enhance forage quality.</title>
        <authorList>
            <person name="Carballo J."/>
            <person name="Santos B.A.C.M."/>
            <person name="Zappacosta D."/>
            <person name="Garbus I."/>
            <person name="Selva J.P."/>
            <person name="Gallo C.A."/>
            <person name="Diaz A."/>
            <person name="Albertini E."/>
            <person name="Caccamo M."/>
            <person name="Echenique V."/>
        </authorList>
    </citation>
    <scope>NUCLEOTIDE SEQUENCE [LARGE SCALE GENOMIC DNA]</scope>
    <source>
        <strain evidence="3">cv. Victoria</strain>
        <tissue evidence="2">Leaf</tissue>
    </source>
</reference>
<accession>A0A5J9SY01</accession>
<dbReference type="PANTHER" id="PTHR32133">
    <property type="entry name" value="OS07G0120400 PROTEIN"/>
    <property type="match status" value="1"/>
</dbReference>
<keyword evidence="3" id="KW-1185">Reference proteome</keyword>
<sequence>MPPPQGPPPALMEELVEDILLRFPPDDPAPLFRAALVCKAWCRLISGAAIRRQFHKIHQTPL</sequence>
<dbReference type="InterPro" id="IPR036047">
    <property type="entry name" value="F-box-like_dom_sf"/>
</dbReference>
<proteinExistence type="predicted"/>